<dbReference type="Proteomes" id="UP001603978">
    <property type="component" value="Unassembled WGS sequence"/>
</dbReference>
<organism evidence="1 2">
    <name type="scientific">Nonomuraea marmarensis</name>
    <dbReference type="NCBI Taxonomy" id="3351344"/>
    <lineage>
        <taxon>Bacteria</taxon>
        <taxon>Bacillati</taxon>
        <taxon>Actinomycetota</taxon>
        <taxon>Actinomycetes</taxon>
        <taxon>Streptosporangiales</taxon>
        <taxon>Streptosporangiaceae</taxon>
        <taxon>Nonomuraea</taxon>
    </lineage>
</organism>
<gene>
    <name evidence="1" type="ORF">ACFLIM_31765</name>
</gene>
<proteinExistence type="predicted"/>
<reference evidence="1 2" key="1">
    <citation type="submission" date="2024-10" db="EMBL/GenBank/DDBJ databases">
        <authorList>
            <person name="Topkara A.R."/>
            <person name="Saygin H."/>
        </authorList>
    </citation>
    <scope>NUCLEOTIDE SEQUENCE [LARGE SCALE GENOMIC DNA]</scope>
    <source>
        <strain evidence="1 2">M3C6</strain>
    </source>
</reference>
<dbReference type="EMBL" id="JBICRM010000023">
    <property type="protein sequence ID" value="MFG1707793.1"/>
    <property type="molecule type" value="Genomic_DNA"/>
</dbReference>
<name>A0ABW7AKA0_9ACTN</name>
<keyword evidence="2" id="KW-1185">Reference proteome</keyword>
<dbReference type="RefSeq" id="WP_393171754.1">
    <property type="nucleotide sequence ID" value="NZ_JBICRM010000023.1"/>
</dbReference>
<accession>A0ABW7AKA0</accession>
<comment type="caution">
    <text evidence="1">The sequence shown here is derived from an EMBL/GenBank/DDBJ whole genome shotgun (WGS) entry which is preliminary data.</text>
</comment>
<protein>
    <submittedName>
        <fullName evidence="1">Uncharacterized protein</fullName>
    </submittedName>
</protein>
<sequence>MKSSVLVASRSELDRLFRAASAGPIPVGDADGRVLIAPGTPLGRAVMVLVKALVWDGKVFDRSRDELVNKLTPVGVRAIRACVYRGPSLVDGGECLVLDYSRTSLVARWIRDEIRLVAPGVYLGVVFVRGRRVFEFALRFAGPA</sequence>
<evidence type="ECO:0000313" key="1">
    <source>
        <dbReference type="EMBL" id="MFG1707793.1"/>
    </source>
</evidence>
<evidence type="ECO:0000313" key="2">
    <source>
        <dbReference type="Proteomes" id="UP001603978"/>
    </source>
</evidence>